<dbReference type="SUPFAM" id="SSF52540">
    <property type="entry name" value="P-loop containing nucleoside triphosphate hydrolases"/>
    <property type="match status" value="1"/>
</dbReference>
<dbReference type="RefSeq" id="WP_045095372.1">
    <property type="nucleotide sequence ID" value="NZ_LN614827.1"/>
</dbReference>
<protein>
    <recommendedName>
        <fullName evidence="1">DNA-directed DNA polymerase</fullName>
        <ecNumber evidence="1">2.7.7.7</ecNumber>
    </recommendedName>
</protein>
<dbReference type="InterPro" id="IPR027417">
    <property type="entry name" value="P-loop_NTPase"/>
</dbReference>
<keyword evidence="2" id="KW-0239">DNA-directed DNA polymerase</keyword>
<comment type="catalytic activity">
    <reaction evidence="3">
        <text>DNA(n) + a 2'-deoxyribonucleoside 5'-triphosphate = DNA(n+1) + diphosphate</text>
        <dbReference type="Rhea" id="RHEA:22508"/>
        <dbReference type="Rhea" id="RHEA-COMP:17339"/>
        <dbReference type="Rhea" id="RHEA-COMP:17340"/>
        <dbReference type="ChEBI" id="CHEBI:33019"/>
        <dbReference type="ChEBI" id="CHEBI:61560"/>
        <dbReference type="ChEBI" id="CHEBI:173112"/>
        <dbReference type="EC" id="2.7.7.7"/>
    </reaction>
</comment>
<evidence type="ECO:0000256" key="2">
    <source>
        <dbReference type="ARBA" id="ARBA00022932"/>
    </source>
</evidence>
<reference evidence="5" key="1">
    <citation type="submission" date="2014-09" db="EMBL/GenBank/DDBJ databases">
        <authorList>
            <person name="Gomez-Valero L."/>
        </authorList>
    </citation>
    <scope>NUCLEOTIDE SEQUENCE [LARGE SCALE GENOMIC DNA]</scope>
    <source>
        <strain evidence="5">ATCC700992</strain>
    </source>
</reference>
<dbReference type="GO" id="GO:0006261">
    <property type="term" value="P:DNA-templated DNA replication"/>
    <property type="evidence" value="ECO:0007669"/>
    <property type="project" value="TreeGrafter"/>
</dbReference>
<dbReference type="InterPro" id="IPR050238">
    <property type="entry name" value="DNA_Rep/Repair_Clamp_Loader"/>
</dbReference>
<evidence type="ECO:0000313" key="5">
    <source>
        <dbReference type="Proteomes" id="UP000032430"/>
    </source>
</evidence>
<dbReference type="Gene3D" id="3.40.50.300">
    <property type="entry name" value="P-loop containing nucleotide triphosphate hydrolases"/>
    <property type="match status" value="1"/>
</dbReference>
<dbReference type="Pfam" id="PF13177">
    <property type="entry name" value="DNA_pol3_delta2"/>
    <property type="match status" value="1"/>
</dbReference>
<dbReference type="PANTHER" id="PTHR11669:SF8">
    <property type="entry name" value="DNA POLYMERASE III SUBUNIT DELTA"/>
    <property type="match status" value="1"/>
</dbReference>
<keyword evidence="2" id="KW-0548">Nucleotidyltransferase</keyword>
<proteinExistence type="predicted"/>
<evidence type="ECO:0000256" key="1">
    <source>
        <dbReference type="ARBA" id="ARBA00012417"/>
    </source>
</evidence>
<name>A0A098G5I8_9GAMM</name>
<keyword evidence="5" id="KW-1185">Reference proteome</keyword>
<gene>
    <name evidence="4" type="ORF">LFA_1329</name>
</gene>
<evidence type="ECO:0000313" key="4">
    <source>
        <dbReference type="EMBL" id="CEG56755.1"/>
    </source>
</evidence>
<keyword evidence="2" id="KW-0808">Transferase</keyword>
<sequence length="299" mass="34135">MINHPTQWQQIQSALNQKRIAQAMLFVGPLHCALSEFTINVMQLISCKEAINRPCYQCVECKMIHRMEHPDIQWIKPEKNGGVIKIDQIRELQSSAYLTPQRTNYKLIVIEAADRMNIAAANALLKILEEPTRHTLFILIAQQLGTMLPTILSRCQIITFSSSSDEYSNNLLMLGEQYPAESERALIINQSQSILDGLIAVIERREHPCVLASQWSQFELSALLWFLYLVYSQLQQMFFSISVTKGPAIHQLNQLASLLNPMVIFKQIDIINTLLRKISHNINVNHILALEDLLFALSL</sequence>
<dbReference type="OrthoDB" id="9811073at2"/>
<dbReference type="STRING" id="1212491.LFA_1329"/>
<dbReference type="AlphaFoldDB" id="A0A098G5I8"/>
<organism evidence="4 5">
    <name type="scientific">Legionella fallonii LLAP-10</name>
    <dbReference type="NCBI Taxonomy" id="1212491"/>
    <lineage>
        <taxon>Bacteria</taxon>
        <taxon>Pseudomonadati</taxon>
        <taxon>Pseudomonadota</taxon>
        <taxon>Gammaproteobacteria</taxon>
        <taxon>Legionellales</taxon>
        <taxon>Legionellaceae</taxon>
        <taxon>Legionella</taxon>
    </lineage>
</organism>
<dbReference type="HOGENOM" id="CLU_006229_4_3_6"/>
<dbReference type="GO" id="GO:0003887">
    <property type="term" value="F:DNA-directed DNA polymerase activity"/>
    <property type="evidence" value="ECO:0007669"/>
    <property type="project" value="UniProtKB-KW"/>
</dbReference>
<dbReference type="EC" id="2.7.7.7" evidence="1"/>
<evidence type="ECO:0000256" key="3">
    <source>
        <dbReference type="ARBA" id="ARBA00049244"/>
    </source>
</evidence>
<dbReference type="EMBL" id="LN614827">
    <property type="protein sequence ID" value="CEG56755.1"/>
    <property type="molecule type" value="Genomic_DNA"/>
</dbReference>
<dbReference type="PANTHER" id="PTHR11669">
    <property type="entry name" value="REPLICATION FACTOR C / DNA POLYMERASE III GAMMA-TAU SUBUNIT"/>
    <property type="match status" value="1"/>
</dbReference>
<dbReference type="Proteomes" id="UP000032430">
    <property type="component" value="Chromosome I"/>
</dbReference>
<accession>A0A098G5I8</accession>
<dbReference type="KEGG" id="lfa:LFA_1329"/>